<dbReference type="PROSITE" id="PS52004">
    <property type="entry name" value="KS3_2"/>
    <property type="match status" value="1"/>
</dbReference>
<feature type="region of interest" description="Disordered" evidence="5">
    <location>
        <begin position="1"/>
        <end position="20"/>
    </location>
</feature>
<dbReference type="InterPro" id="IPR020841">
    <property type="entry name" value="PKS_Beta-ketoAc_synthase_dom"/>
</dbReference>
<sequence length="432" mass="44586">MSDATTLERPREAHRDTPERPAAVVTGIGVAAPNGLGARAWWDAVLRGESGIRPLTRFDATSYPVRLAGEVPGFVAEDHVRSRLLPQTDQVTRLNLAVAKEALDDAGADPADLPVYAAGVVTASSAGGFEFGQRELQALWSRGAQHVSAYQSFAWFYAVNTGQISILHGLRGASGVLVTEQAGGLDAVAHARRQLRKGSSLVVTGGVDSALCPWGWVAHVAEGRMSTSNDPDRAFLPFSADADGYVPGEGGALLVLEDARSARDRGARVYGSVAGYAATFDPPPETGGARLGAAAELALADAGVGPDEVDVVFADAAGERAADRAEAQAISALFGERGVPVTAPKTMTGRLSAGGSSLDLAAALFSLRDQVIPPTTGTDRPADDCPLDLITGAPRTGVRLRTALVLARGRGGFNAAAVVRGSATGRWPPGPA</sequence>
<dbReference type="PANTHER" id="PTHR11712">
    <property type="entry name" value="POLYKETIDE SYNTHASE-RELATED"/>
    <property type="match status" value="1"/>
</dbReference>
<dbReference type="InterPro" id="IPR014031">
    <property type="entry name" value="Ketoacyl_synth_C"/>
</dbReference>
<comment type="caution">
    <text evidence="7">The sequence shown here is derived from an EMBL/GenBank/DDBJ whole genome shotgun (WGS) entry which is preliminary data.</text>
</comment>
<dbReference type="Proteomes" id="UP000318052">
    <property type="component" value="Unassembled WGS sequence"/>
</dbReference>
<accession>A0ABY3H0V8</accession>
<evidence type="ECO:0000259" key="6">
    <source>
        <dbReference type="PROSITE" id="PS52004"/>
    </source>
</evidence>
<proteinExistence type="inferred from homology"/>
<dbReference type="CDD" id="cd00832">
    <property type="entry name" value="CLF"/>
    <property type="match status" value="1"/>
</dbReference>
<evidence type="ECO:0000313" key="7">
    <source>
        <dbReference type="EMBL" id="TWV25680.1"/>
    </source>
</evidence>
<comment type="similarity">
    <text evidence="1 4">Belongs to the thiolase-like superfamily. Beta-ketoacyl-ACP synthases family.</text>
</comment>
<keyword evidence="8" id="KW-1185">Reference proteome</keyword>
<feature type="compositionally biased region" description="Basic and acidic residues" evidence="5">
    <location>
        <begin position="1"/>
        <end position="19"/>
    </location>
</feature>
<dbReference type="EMBL" id="VOGX01000018">
    <property type="protein sequence ID" value="TWV25680.1"/>
    <property type="molecule type" value="Genomic_DNA"/>
</dbReference>
<dbReference type="Pfam" id="PF02801">
    <property type="entry name" value="Ketoacyl-synt_C"/>
    <property type="match status" value="1"/>
</dbReference>
<dbReference type="RefSeq" id="WP_071330692.1">
    <property type="nucleotide sequence ID" value="NZ_JBEXJU010000017.1"/>
</dbReference>
<dbReference type="PANTHER" id="PTHR11712:SF322">
    <property type="entry name" value="POLYKETIDE BETA-KETOACYL SYNTHASE 2-RELATED"/>
    <property type="match status" value="1"/>
</dbReference>
<protein>
    <submittedName>
        <fullName evidence="7">Ketosynthase chain-length factor</fullName>
    </submittedName>
</protein>
<evidence type="ECO:0000256" key="2">
    <source>
        <dbReference type="ARBA" id="ARBA00022679"/>
    </source>
</evidence>
<keyword evidence="2 4" id="KW-0808">Transferase</keyword>
<gene>
    <name evidence="7" type="ORF">FRZ02_02800</name>
</gene>
<evidence type="ECO:0000256" key="5">
    <source>
        <dbReference type="SAM" id="MobiDB-lite"/>
    </source>
</evidence>
<dbReference type="SUPFAM" id="SSF53901">
    <property type="entry name" value="Thiolase-like"/>
    <property type="match status" value="2"/>
</dbReference>
<dbReference type="InterPro" id="IPR016039">
    <property type="entry name" value="Thiolase-like"/>
</dbReference>
<dbReference type="InterPro" id="IPR014030">
    <property type="entry name" value="Ketoacyl_synth_N"/>
</dbReference>
<organism evidence="7 8">
    <name type="scientific">Streptomyces albidoflavus</name>
    <dbReference type="NCBI Taxonomy" id="1886"/>
    <lineage>
        <taxon>Bacteria</taxon>
        <taxon>Bacillati</taxon>
        <taxon>Actinomycetota</taxon>
        <taxon>Actinomycetes</taxon>
        <taxon>Kitasatosporales</taxon>
        <taxon>Streptomycetaceae</taxon>
        <taxon>Streptomyces</taxon>
        <taxon>Streptomyces albidoflavus group</taxon>
    </lineage>
</organism>
<reference evidence="8" key="1">
    <citation type="journal article" date="2019" name="Microbiol. Resour. Announc.">
        <title>Draft Genomic Sequences of Streptomyces misionensis and Streptomyces albidoflavus, bacteria applied for phytopathogen biocontrol.</title>
        <authorList>
            <person name="Pylro V."/>
            <person name="Dias A."/>
            <person name="Andreote F."/>
            <person name="Varani A."/>
            <person name="Andreote C."/>
            <person name="Bernardo E."/>
            <person name="Martins T."/>
        </authorList>
    </citation>
    <scope>NUCLEOTIDE SEQUENCE [LARGE SCALE GENOMIC DNA]</scope>
    <source>
        <strain evidence="8">77</strain>
    </source>
</reference>
<dbReference type="InterPro" id="IPR000794">
    <property type="entry name" value="Beta-ketoacyl_synthase"/>
</dbReference>
<dbReference type="SMART" id="SM00825">
    <property type="entry name" value="PKS_KS"/>
    <property type="match status" value="1"/>
</dbReference>
<evidence type="ECO:0000256" key="3">
    <source>
        <dbReference type="ARBA" id="ARBA00023315"/>
    </source>
</evidence>
<feature type="domain" description="Ketosynthase family 3 (KS3)" evidence="6">
    <location>
        <begin position="20"/>
        <end position="421"/>
    </location>
</feature>
<evidence type="ECO:0000256" key="1">
    <source>
        <dbReference type="ARBA" id="ARBA00008467"/>
    </source>
</evidence>
<keyword evidence="3" id="KW-0012">Acyltransferase</keyword>
<dbReference type="Gene3D" id="3.40.47.10">
    <property type="match status" value="2"/>
</dbReference>
<dbReference type="Pfam" id="PF00109">
    <property type="entry name" value="ketoacyl-synt"/>
    <property type="match status" value="1"/>
</dbReference>
<evidence type="ECO:0000313" key="8">
    <source>
        <dbReference type="Proteomes" id="UP000318052"/>
    </source>
</evidence>
<evidence type="ECO:0000256" key="4">
    <source>
        <dbReference type="RuleBase" id="RU003694"/>
    </source>
</evidence>
<name>A0ABY3H0V8_9ACTN</name>